<reference evidence="1" key="1">
    <citation type="submission" date="2022-07" db="EMBL/GenBank/DDBJ databases">
        <title>Phylogenomic reconstructions and comparative analyses of Kickxellomycotina fungi.</title>
        <authorList>
            <person name="Reynolds N.K."/>
            <person name="Stajich J.E."/>
            <person name="Barry K."/>
            <person name="Grigoriev I.V."/>
            <person name="Crous P."/>
            <person name="Smith M.E."/>
        </authorList>
    </citation>
    <scope>NUCLEOTIDE SEQUENCE</scope>
    <source>
        <strain evidence="1">RSA 1196</strain>
    </source>
</reference>
<keyword evidence="2" id="KW-1185">Reference proteome</keyword>
<name>A0A9W8E7W2_9FUNG</name>
<evidence type="ECO:0000313" key="2">
    <source>
        <dbReference type="Proteomes" id="UP001150925"/>
    </source>
</evidence>
<protein>
    <submittedName>
        <fullName evidence="1">Uncharacterized protein</fullName>
    </submittedName>
</protein>
<accession>A0A9W8E7W2</accession>
<dbReference type="EMBL" id="JANBPY010000558">
    <property type="protein sequence ID" value="KAJ1965907.1"/>
    <property type="molecule type" value="Genomic_DNA"/>
</dbReference>
<dbReference type="OrthoDB" id="3039123at2759"/>
<evidence type="ECO:0000313" key="1">
    <source>
        <dbReference type="EMBL" id="KAJ1965907.1"/>
    </source>
</evidence>
<proteinExistence type="predicted"/>
<comment type="caution">
    <text evidence="1">The sequence shown here is derived from an EMBL/GenBank/DDBJ whole genome shotgun (WGS) entry which is preliminary data.</text>
</comment>
<gene>
    <name evidence="1" type="ORF">IWQ62_002553</name>
</gene>
<organism evidence="1 2">
    <name type="scientific">Dispira parvispora</name>
    <dbReference type="NCBI Taxonomy" id="1520584"/>
    <lineage>
        <taxon>Eukaryota</taxon>
        <taxon>Fungi</taxon>
        <taxon>Fungi incertae sedis</taxon>
        <taxon>Zoopagomycota</taxon>
        <taxon>Kickxellomycotina</taxon>
        <taxon>Dimargaritomycetes</taxon>
        <taxon>Dimargaritales</taxon>
        <taxon>Dimargaritaceae</taxon>
        <taxon>Dispira</taxon>
    </lineage>
</organism>
<sequence length="184" mass="21769">MYTNSTFCPVCFDDWVPGNVVQLCNMCEQRINQELSMFSDDAVKLYSRAYFTIMGHRNELPNKGNETYYRFVTLPRIRNLMRDERLTFDQAVLSLIRAPIMADDRYLNFFEYNSMGHCQRHELMSMYVKVVHEDLLKRVMDYVENGKQLGNMKPLKPDAQNTINFMHALIPLHEWEVLCSPPKR</sequence>
<dbReference type="Proteomes" id="UP001150925">
    <property type="component" value="Unassembled WGS sequence"/>
</dbReference>
<dbReference type="AlphaFoldDB" id="A0A9W8E7W2"/>